<feature type="region of interest" description="Disordered" evidence="1">
    <location>
        <begin position="78"/>
        <end position="109"/>
    </location>
</feature>
<evidence type="ECO:0000313" key="2">
    <source>
        <dbReference type="EMBL" id="KAL2340632.1"/>
    </source>
</evidence>
<dbReference type="EMBL" id="JBGMDY010000003">
    <property type="protein sequence ID" value="KAL2340632.1"/>
    <property type="molecule type" value="Genomic_DNA"/>
</dbReference>
<accession>A0ABD1MXS0</accession>
<evidence type="ECO:0000256" key="1">
    <source>
        <dbReference type="SAM" id="MobiDB-lite"/>
    </source>
</evidence>
<keyword evidence="3" id="KW-1185">Reference proteome</keyword>
<proteinExistence type="predicted"/>
<evidence type="ECO:0000313" key="3">
    <source>
        <dbReference type="Proteomes" id="UP001603857"/>
    </source>
</evidence>
<dbReference type="AlphaFoldDB" id="A0ABD1MXS0"/>
<reference evidence="2 3" key="1">
    <citation type="submission" date="2024-08" db="EMBL/GenBank/DDBJ databases">
        <title>Insights into the chromosomal genome structure of Flemingia macrophylla.</title>
        <authorList>
            <person name="Ding Y."/>
            <person name="Zhao Y."/>
            <person name="Bi W."/>
            <person name="Wu M."/>
            <person name="Zhao G."/>
            <person name="Gong Y."/>
            <person name="Li W."/>
            <person name="Zhang P."/>
        </authorList>
    </citation>
    <scope>NUCLEOTIDE SEQUENCE [LARGE SCALE GENOMIC DNA]</scope>
    <source>
        <strain evidence="2">DYQJB</strain>
        <tissue evidence="2">Leaf</tissue>
    </source>
</reference>
<comment type="caution">
    <text evidence="2">The sequence shown here is derived from an EMBL/GenBank/DDBJ whole genome shotgun (WGS) entry which is preliminary data.</text>
</comment>
<protein>
    <submittedName>
        <fullName evidence="2">Uncharacterized protein</fullName>
    </submittedName>
</protein>
<gene>
    <name evidence="2" type="ORF">Fmac_008572</name>
</gene>
<dbReference type="Proteomes" id="UP001603857">
    <property type="component" value="Unassembled WGS sequence"/>
</dbReference>
<organism evidence="2 3">
    <name type="scientific">Flemingia macrophylla</name>
    <dbReference type="NCBI Taxonomy" id="520843"/>
    <lineage>
        <taxon>Eukaryota</taxon>
        <taxon>Viridiplantae</taxon>
        <taxon>Streptophyta</taxon>
        <taxon>Embryophyta</taxon>
        <taxon>Tracheophyta</taxon>
        <taxon>Spermatophyta</taxon>
        <taxon>Magnoliopsida</taxon>
        <taxon>eudicotyledons</taxon>
        <taxon>Gunneridae</taxon>
        <taxon>Pentapetalae</taxon>
        <taxon>rosids</taxon>
        <taxon>fabids</taxon>
        <taxon>Fabales</taxon>
        <taxon>Fabaceae</taxon>
        <taxon>Papilionoideae</taxon>
        <taxon>50 kb inversion clade</taxon>
        <taxon>NPAAA clade</taxon>
        <taxon>indigoferoid/millettioid clade</taxon>
        <taxon>Phaseoleae</taxon>
        <taxon>Flemingia</taxon>
    </lineage>
</organism>
<sequence length="109" mass="11554">MNTARIQVLMPQTALHLLAELLPQPLREKPASIYAQIHDSGQRHKPAIERTRGKDSPVAVTSMVMPFVASLGSDRVTAPTPIHGSSFASTTSAWKPGGGSRRGASAAAR</sequence>
<name>A0ABD1MXS0_9FABA</name>